<sequence length="312" mass="34078">MKKLVMAVWCMAVLLAGCGDKTGQATPAAVTCGDEQAQAGVRDAFLHELKNQAALGLDEADLNKVTAAAATLQLSLFDVRTDSSDPTHQKAACKAMLKITLPPAMQQQFADVGQAMPDLASTFGHEGSSVEVLAGNTIQAPVAYAVQRTDDGQSLYIEAELYGLGSEFAVLLTPLSDTSAQAAAAAHPDGMSIEQLQQLRREAESREIENRIAHAKLNTLWQDLPADVRTDLRAEQQAWLADIRQQCMAEAEAERQESEVDYVDQGQRILACNTRKVEHRYQILQPYHIRTPEYEAKEEAAVNSADPRPEVY</sequence>
<reference evidence="2" key="1">
    <citation type="submission" date="2021-02" db="EMBL/GenBank/DDBJ databases">
        <title>Neisseriaceae sp. 26B isolated from the cloaca of a Common Toad-headed Turtle (Mesoclemmys nasuta).</title>
        <authorList>
            <person name="Spergser J."/>
            <person name="Busse H.-J."/>
        </authorList>
    </citation>
    <scope>NUCLEOTIDE SEQUENCE</scope>
    <source>
        <strain evidence="2">26B</strain>
    </source>
</reference>
<dbReference type="RefSeq" id="WP_230340201.1">
    <property type="nucleotide sequence ID" value="NZ_CP069798.1"/>
</dbReference>
<accession>A0A892ZH94</accession>
<feature type="signal peptide" evidence="1">
    <location>
        <begin position="1"/>
        <end position="18"/>
    </location>
</feature>
<evidence type="ECO:0000313" key="3">
    <source>
        <dbReference type="Proteomes" id="UP000653156"/>
    </source>
</evidence>
<dbReference type="Proteomes" id="UP000653156">
    <property type="component" value="Chromosome"/>
</dbReference>
<dbReference type="EMBL" id="CP069798">
    <property type="protein sequence ID" value="QRQ82905.1"/>
    <property type="molecule type" value="Genomic_DNA"/>
</dbReference>
<dbReference type="PROSITE" id="PS51257">
    <property type="entry name" value="PROKAR_LIPOPROTEIN"/>
    <property type="match status" value="1"/>
</dbReference>
<keyword evidence="1" id="KW-0732">Signal</keyword>
<dbReference type="AlphaFoldDB" id="A0A892ZH94"/>
<dbReference type="KEGG" id="ptes:JQU52_05900"/>
<feature type="chain" id="PRO_5034107047" description="Lysozyme inhibitor LprI N-terminal domain-containing protein" evidence="1">
    <location>
        <begin position="19"/>
        <end position="312"/>
    </location>
</feature>
<evidence type="ECO:0000313" key="2">
    <source>
        <dbReference type="EMBL" id="QRQ82905.1"/>
    </source>
</evidence>
<keyword evidence="3" id="KW-1185">Reference proteome</keyword>
<gene>
    <name evidence="2" type="ORF">JQU52_05900</name>
</gene>
<evidence type="ECO:0008006" key="4">
    <source>
        <dbReference type="Google" id="ProtNLM"/>
    </source>
</evidence>
<evidence type="ECO:0000256" key="1">
    <source>
        <dbReference type="SAM" id="SignalP"/>
    </source>
</evidence>
<name>A0A892ZH94_9NEIS</name>
<proteinExistence type="predicted"/>
<protein>
    <recommendedName>
        <fullName evidence="4">Lysozyme inhibitor LprI N-terminal domain-containing protein</fullName>
    </recommendedName>
</protein>
<organism evidence="2 3">
    <name type="scientific">Paralysiella testudinis</name>
    <dbReference type="NCBI Taxonomy" id="2809020"/>
    <lineage>
        <taxon>Bacteria</taxon>
        <taxon>Pseudomonadati</taxon>
        <taxon>Pseudomonadota</taxon>
        <taxon>Betaproteobacteria</taxon>
        <taxon>Neisseriales</taxon>
        <taxon>Neisseriaceae</taxon>
        <taxon>Paralysiella</taxon>
    </lineage>
</organism>